<dbReference type="EMBL" id="NHZQ01000087">
    <property type="protein sequence ID" value="PSK53929.1"/>
    <property type="molecule type" value="Genomic_DNA"/>
</dbReference>
<dbReference type="OrthoDB" id="5440at2759"/>
<evidence type="ECO:0000313" key="1">
    <source>
        <dbReference type="EMBL" id="PSK53929.1"/>
    </source>
</evidence>
<evidence type="ECO:0000313" key="2">
    <source>
        <dbReference type="Proteomes" id="UP000243723"/>
    </source>
</evidence>
<dbReference type="PANTHER" id="PTHR38436:SF3">
    <property type="entry name" value="CARBOXYMETHYLENEBUTENOLIDASE-RELATED"/>
    <property type="match status" value="1"/>
</dbReference>
<sequence length="421" mass="45657">MANGPPKTDFFSHLKYQKTSHVVLTGETDDFDEVTISEWRNEGFSVKYIGFGDGGAEFVKRVQKLADGISVGEQYAIVAFGAPASPLLSSLRHLPRLLAFVAYYPPQIPSQQHVTYPASVSIIMHLCANSTISVSKRPEVLGLQGSKTRNIQRRVESGAGLGGEIELGKKGVDGEKVRTYVYEGVKPGFAEGDVDEYDSVGKEMAFSRSLDLVRKAFGTPPVDLEGIRDEFIDGVARNPVRACQDLPTDASRINLPTLTGGFDAEGLTQFYRDLFGPSAPYVRARLMSRTAGTSQVVDEMLIKFRHDREVQWILPGVPPTGKDVRIVMVSIVGIKGGKCVAERVYWDQASVLVQIGMLSPSLVPEGFGQRQVNGGDKGSKGKRKMRMPVVGAEQADAVAQGEDWDGNVNTLCDGVAGTNIS</sequence>
<proteinExistence type="predicted"/>
<keyword evidence="2" id="KW-1185">Reference proteome</keyword>
<dbReference type="InterPro" id="IPR009959">
    <property type="entry name" value="Cyclase_SnoaL-like"/>
</dbReference>
<dbReference type="AlphaFoldDB" id="A0A2P8A0E2"/>
<evidence type="ECO:0008006" key="3">
    <source>
        <dbReference type="Google" id="ProtNLM"/>
    </source>
</evidence>
<reference evidence="1 2" key="1">
    <citation type="submission" date="2017-05" db="EMBL/GenBank/DDBJ databases">
        <title>Draft genome sequence of Elsinoe australis.</title>
        <authorList>
            <person name="Cheng Q."/>
        </authorList>
    </citation>
    <scope>NUCLEOTIDE SEQUENCE [LARGE SCALE GENOMIC DNA]</scope>
    <source>
        <strain evidence="1 2">NL1</strain>
    </source>
</reference>
<dbReference type="PANTHER" id="PTHR38436">
    <property type="entry name" value="POLYKETIDE CYCLASE SNOAL-LIKE DOMAIN"/>
    <property type="match status" value="1"/>
</dbReference>
<dbReference type="Gene3D" id="3.10.450.50">
    <property type="match status" value="1"/>
</dbReference>
<protein>
    <recommendedName>
        <fullName evidence="3">SnoaL-like domain-containing protein</fullName>
    </recommendedName>
</protein>
<gene>
    <name evidence="1" type="ORF">B9Z65_7735</name>
</gene>
<dbReference type="Proteomes" id="UP000243723">
    <property type="component" value="Unassembled WGS sequence"/>
</dbReference>
<dbReference type="STRING" id="40998.A0A2P8A0E2"/>
<comment type="caution">
    <text evidence="1">The sequence shown here is derived from an EMBL/GenBank/DDBJ whole genome shotgun (WGS) entry which is preliminary data.</text>
</comment>
<organism evidence="1 2">
    <name type="scientific">Elsinoe australis</name>
    <dbReference type="NCBI Taxonomy" id="40998"/>
    <lineage>
        <taxon>Eukaryota</taxon>
        <taxon>Fungi</taxon>
        <taxon>Dikarya</taxon>
        <taxon>Ascomycota</taxon>
        <taxon>Pezizomycotina</taxon>
        <taxon>Dothideomycetes</taxon>
        <taxon>Dothideomycetidae</taxon>
        <taxon>Myriangiales</taxon>
        <taxon>Elsinoaceae</taxon>
        <taxon>Elsinoe</taxon>
    </lineage>
</organism>
<dbReference type="InterPro" id="IPR032710">
    <property type="entry name" value="NTF2-like_dom_sf"/>
</dbReference>
<accession>A0A2P8A0E2</accession>
<dbReference type="SUPFAM" id="SSF54427">
    <property type="entry name" value="NTF2-like"/>
    <property type="match status" value="1"/>
</dbReference>
<dbReference type="GO" id="GO:0030638">
    <property type="term" value="P:polyketide metabolic process"/>
    <property type="evidence" value="ECO:0007669"/>
    <property type="project" value="InterPro"/>
</dbReference>
<name>A0A2P8A0E2_9PEZI</name>